<comment type="caution">
    <text evidence="1">The sequence shown here is derived from an EMBL/GenBank/DDBJ whole genome shotgun (WGS) entry which is preliminary data.</text>
</comment>
<organism evidence="1 2">
    <name type="scientific">Spirosoma telluris</name>
    <dbReference type="NCBI Taxonomy" id="2183553"/>
    <lineage>
        <taxon>Bacteria</taxon>
        <taxon>Pseudomonadati</taxon>
        <taxon>Bacteroidota</taxon>
        <taxon>Cytophagia</taxon>
        <taxon>Cytophagales</taxon>
        <taxon>Cytophagaceae</taxon>
        <taxon>Spirosoma</taxon>
    </lineage>
</organism>
<accession>A0A327NRN5</accession>
<keyword evidence="2" id="KW-1185">Reference proteome</keyword>
<name>A0A327NRN5_9BACT</name>
<protein>
    <submittedName>
        <fullName evidence="1">Uncharacterized protein</fullName>
    </submittedName>
</protein>
<dbReference type="AlphaFoldDB" id="A0A327NRN5"/>
<dbReference type="Proteomes" id="UP000249016">
    <property type="component" value="Unassembled WGS sequence"/>
</dbReference>
<dbReference type="RefSeq" id="WP_111347283.1">
    <property type="nucleotide sequence ID" value="NZ_QLII01000001.1"/>
</dbReference>
<evidence type="ECO:0000313" key="1">
    <source>
        <dbReference type="EMBL" id="RAI77099.1"/>
    </source>
</evidence>
<sequence>MAIDKGKPVVLKIDLLSGNINIRPDAKTFAINSVIPKGTTGVIKDIHPDEILIEFYVNPTNIPGHGSGNLIWVKRFIYGTLFD</sequence>
<evidence type="ECO:0000313" key="2">
    <source>
        <dbReference type="Proteomes" id="UP000249016"/>
    </source>
</evidence>
<dbReference type="EMBL" id="QLII01000001">
    <property type="protein sequence ID" value="RAI77099.1"/>
    <property type="molecule type" value="Genomic_DNA"/>
</dbReference>
<proteinExistence type="predicted"/>
<gene>
    <name evidence="1" type="ORF">HMF3257_28205</name>
</gene>
<reference evidence="1 2" key="1">
    <citation type="submission" date="2018-06" db="EMBL/GenBank/DDBJ databases">
        <title>Spirosoma sp. HMF3257 Genome sequencing and assembly.</title>
        <authorList>
            <person name="Kang H."/>
            <person name="Cha I."/>
            <person name="Kim H."/>
            <person name="Kang J."/>
            <person name="Joh K."/>
        </authorList>
    </citation>
    <scope>NUCLEOTIDE SEQUENCE [LARGE SCALE GENOMIC DNA]</scope>
    <source>
        <strain evidence="1 2">HMF3257</strain>
    </source>
</reference>